<feature type="compositionally biased region" description="Basic and acidic residues" evidence="1">
    <location>
        <begin position="25"/>
        <end position="50"/>
    </location>
</feature>
<name>A0A8X6NK73_NEPPI</name>
<keyword evidence="3" id="KW-1185">Reference proteome</keyword>
<dbReference type="Proteomes" id="UP000887013">
    <property type="component" value="Unassembled WGS sequence"/>
</dbReference>
<feature type="region of interest" description="Disordered" evidence="1">
    <location>
        <begin position="25"/>
        <end position="51"/>
    </location>
</feature>
<proteinExistence type="predicted"/>
<accession>A0A8X6NK73</accession>
<protein>
    <submittedName>
        <fullName evidence="2">Uncharacterized protein</fullName>
    </submittedName>
</protein>
<reference evidence="2" key="1">
    <citation type="submission" date="2020-08" db="EMBL/GenBank/DDBJ databases">
        <title>Multicomponent nature underlies the extraordinary mechanical properties of spider dragline silk.</title>
        <authorList>
            <person name="Kono N."/>
            <person name="Nakamura H."/>
            <person name="Mori M."/>
            <person name="Yoshida Y."/>
            <person name="Ohtoshi R."/>
            <person name="Malay A.D."/>
            <person name="Moran D.A.P."/>
            <person name="Tomita M."/>
            <person name="Numata K."/>
            <person name="Arakawa K."/>
        </authorList>
    </citation>
    <scope>NUCLEOTIDE SEQUENCE</scope>
</reference>
<evidence type="ECO:0000256" key="1">
    <source>
        <dbReference type="SAM" id="MobiDB-lite"/>
    </source>
</evidence>
<comment type="caution">
    <text evidence="2">The sequence shown here is derived from an EMBL/GenBank/DDBJ whole genome shotgun (WGS) entry which is preliminary data.</text>
</comment>
<sequence length="108" mass="12318">MEEKTKTRSHPNPFLLRVLVRANIRDQQGKKESKGEREQRKSYYRKEKGRSTTGVACGFLTPFPLAHSLSLSLTRFLYLFFSGVRRKSKERAASINPLVSVPGLASYD</sequence>
<evidence type="ECO:0000313" key="2">
    <source>
        <dbReference type="EMBL" id="GFT19121.1"/>
    </source>
</evidence>
<gene>
    <name evidence="2" type="ORF">NPIL_208391</name>
</gene>
<dbReference type="EMBL" id="BMAW01059014">
    <property type="protein sequence ID" value="GFT19121.1"/>
    <property type="molecule type" value="Genomic_DNA"/>
</dbReference>
<organism evidence="2 3">
    <name type="scientific">Nephila pilipes</name>
    <name type="common">Giant wood spider</name>
    <name type="synonym">Nephila maculata</name>
    <dbReference type="NCBI Taxonomy" id="299642"/>
    <lineage>
        <taxon>Eukaryota</taxon>
        <taxon>Metazoa</taxon>
        <taxon>Ecdysozoa</taxon>
        <taxon>Arthropoda</taxon>
        <taxon>Chelicerata</taxon>
        <taxon>Arachnida</taxon>
        <taxon>Araneae</taxon>
        <taxon>Araneomorphae</taxon>
        <taxon>Entelegynae</taxon>
        <taxon>Araneoidea</taxon>
        <taxon>Nephilidae</taxon>
        <taxon>Nephila</taxon>
    </lineage>
</organism>
<evidence type="ECO:0000313" key="3">
    <source>
        <dbReference type="Proteomes" id="UP000887013"/>
    </source>
</evidence>
<dbReference type="AlphaFoldDB" id="A0A8X6NK73"/>